<keyword evidence="2" id="KW-1185">Reference proteome</keyword>
<reference evidence="1" key="2">
    <citation type="submission" date="2022-06" db="UniProtKB">
        <authorList>
            <consortium name="EnsemblMetazoa"/>
        </authorList>
    </citation>
    <scope>IDENTIFICATION</scope>
    <source>
        <strain evidence="1">DF5081</strain>
    </source>
</reference>
<accession>A0A8R1IBV2</accession>
<dbReference type="EnsemblMetazoa" id="CJA20131.1">
    <property type="protein sequence ID" value="CJA20131.1"/>
    <property type="gene ID" value="WBGene00175702"/>
</dbReference>
<evidence type="ECO:0000313" key="1">
    <source>
        <dbReference type="EnsemblMetazoa" id="CJA20131.1"/>
    </source>
</evidence>
<sequence>MPLEKNPSPLCSKVVSQKIMISFSPVLYMFYDKKNQRSQKFQLANVPALPTRVNEKDPSSLEDLEAQLAKLRS</sequence>
<name>A0A8R1IBV2_CAEJA</name>
<protein>
    <submittedName>
        <fullName evidence="1">Uncharacterized protein</fullName>
    </submittedName>
</protein>
<dbReference type="AlphaFoldDB" id="A0A8R1IBV2"/>
<organism evidence="1 2">
    <name type="scientific">Caenorhabditis japonica</name>
    <dbReference type="NCBI Taxonomy" id="281687"/>
    <lineage>
        <taxon>Eukaryota</taxon>
        <taxon>Metazoa</taxon>
        <taxon>Ecdysozoa</taxon>
        <taxon>Nematoda</taxon>
        <taxon>Chromadorea</taxon>
        <taxon>Rhabditida</taxon>
        <taxon>Rhabditina</taxon>
        <taxon>Rhabditomorpha</taxon>
        <taxon>Rhabditoidea</taxon>
        <taxon>Rhabditidae</taxon>
        <taxon>Peloderinae</taxon>
        <taxon>Caenorhabditis</taxon>
    </lineage>
</organism>
<evidence type="ECO:0000313" key="2">
    <source>
        <dbReference type="Proteomes" id="UP000005237"/>
    </source>
</evidence>
<reference evidence="2" key="1">
    <citation type="submission" date="2010-08" db="EMBL/GenBank/DDBJ databases">
        <authorList>
            <consortium name="Caenorhabditis japonica Sequencing Consortium"/>
            <person name="Wilson R.K."/>
        </authorList>
    </citation>
    <scope>NUCLEOTIDE SEQUENCE [LARGE SCALE GENOMIC DNA]</scope>
    <source>
        <strain evidence="2">DF5081</strain>
    </source>
</reference>
<dbReference type="Proteomes" id="UP000005237">
    <property type="component" value="Unassembled WGS sequence"/>
</dbReference>
<proteinExistence type="predicted"/>